<comment type="subcellular location">
    <subcellularLocation>
        <location evidence="1">Cytoplasm</location>
        <location evidence="1">Cytoskeleton</location>
        <location evidence="1">Cilium basal body</location>
    </subcellularLocation>
</comment>
<evidence type="ECO:0000313" key="7">
    <source>
        <dbReference type="EMBL" id="OXA43595.1"/>
    </source>
</evidence>
<dbReference type="Proteomes" id="UP000198287">
    <property type="component" value="Unassembled WGS sequence"/>
</dbReference>
<keyword evidence="8" id="KW-1185">Reference proteome</keyword>
<evidence type="ECO:0000256" key="1">
    <source>
        <dbReference type="ARBA" id="ARBA00004120"/>
    </source>
</evidence>
<name>A0A226DDD1_FOLCA</name>
<dbReference type="GO" id="GO:0060271">
    <property type="term" value="P:cilium assembly"/>
    <property type="evidence" value="ECO:0007669"/>
    <property type="project" value="TreeGrafter"/>
</dbReference>
<dbReference type="STRING" id="158441.A0A226DDD1"/>
<dbReference type="Pfam" id="PF07162">
    <property type="entry name" value="B9-C2"/>
    <property type="match status" value="1"/>
</dbReference>
<accession>A0A226DDD1</accession>
<keyword evidence="4" id="KW-0206">Cytoskeleton</keyword>
<evidence type="ECO:0000256" key="2">
    <source>
        <dbReference type="ARBA" id="ARBA00022490"/>
    </source>
</evidence>
<keyword evidence="3" id="KW-0970">Cilium biogenesis/degradation</keyword>
<keyword evidence="5" id="KW-0966">Cell projection</keyword>
<feature type="compositionally biased region" description="Acidic residues" evidence="6">
    <location>
        <begin position="161"/>
        <end position="170"/>
    </location>
</feature>
<evidence type="ECO:0000256" key="5">
    <source>
        <dbReference type="ARBA" id="ARBA00023273"/>
    </source>
</evidence>
<evidence type="ECO:0000256" key="6">
    <source>
        <dbReference type="SAM" id="MobiDB-lite"/>
    </source>
</evidence>
<dbReference type="PROSITE" id="PS51381">
    <property type="entry name" value="C2_B9"/>
    <property type="match status" value="1"/>
</dbReference>
<dbReference type="InterPro" id="IPR010796">
    <property type="entry name" value="C2_B9-type_dom"/>
</dbReference>
<feature type="region of interest" description="Disordered" evidence="6">
    <location>
        <begin position="143"/>
        <end position="213"/>
    </location>
</feature>
<evidence type="ECO:0000313" key="8">
    <source>
        <dbReference type="Proteomes" id="UP000198287"/>
    </source>
</evidence>
<dbReference type="GO" id="GO:0036038">
    <property type="term" value="C:MKS complex"/>
    <property type="evidence" value="ECO:0007669"/>
    <property type="project" value="TreeGrafter"/>
</dbReference>
<feature type="region of interest" description="Disordered" evidence="6">
    <location>
        <begin position="255"/>
        <end position="296"/>
    </location>
</feature>
<dbReference type="EMBL" id="LNIX01000021">
    <property type="protein sequence ID" value="OXA43595.1"/>
    <property type="molecule type" value="Genomic_DNA"/>
</dbReference>
<dbReference type="PANTHER" id="PTHR12968:SF4">
    <property type="entry name" value="TECTONIC-LIKE COMPLEX MEMBER MKS1"/>
    <property type="match status" value="1"/>
</dbReference>
<protein>
    <submittedName>
        <fullName evidence="7">Meckel syndrome type 1 protein</fullName>
    </submittedName>
</protein>
<sequence>MSESESRPPSSGPREGHHGSTTGAKDVERPSLIMESPQDNVVLGWVKLTDLPPLPRIEKAQPIASTHRYHGPLSGLKLRVRLLEYPSLSSVTIDRKDKNKERLLSIVQDRIFSWQEKVDGSVGDTPRLYSYVDTDIFVARQGARGAVETRRKEVPAPQGQAEDEEWEDADATSNEDSTVKAPTTTTSSEGISDPAKKVSTTKQKTKTEQETELKEEQRLMKVIKRRQEVEQRHAAVDDFIRQEDASVVEMMGKHLRGKRPKASLSSSILPTTSPSKSRGQPILGDIADGTRATDGKRVPSFTRRTRAVEERLRHRGQISLQSQAMIIVATIPHSKKRVIVCRLKALPTAGVITVKAPFGFRVIHASRTHVYRLSWELHLPPQKQASPQLGRPVLSSTIKNSNTRGVSFESVDHNQLRVWLMGEIVSARGFDSEPLCVHYLLETPTGWTTTTQNSSSSIHTELGTGTTQSSYTTVDGVAHFSHQFSTLLSFSLDTLHHTLQSPVLLLMVVSLKDSGRVRYEGYGYANLPSTPGSHTLRVLTWKPRHRSIVEWMQDLFLDATPSLQDIKAVHIPPQKSSNQRLVGNRLGLQTDPSGEVTVRLHLAHHAPSSVRDQASKLDLLEKMSSATILKSVQKVIDAFNRARTKTLLLKRGTNSGRAGVTA</sequence>
<reference evidence="7 8" key="1">
    <citation type="submission" date="2015-12" db="EMBL/GenBank/DDBJ databases">
        <title>The genome of Folsomia candida.</title>
        <authorList>
            <person name="Faddeeva A."/>
            <person name="Derks M.F."/>
            <person name="Anvar Y."/>
            <person name="Smit S."/>
            <person name="Van Straalen N."/>
            <person name="Roelofs D."/>
        </authorList>
    </citation>
    <scope>NUCLEOTIDE SEQUENCE [LARGE SCALE GENOMIC DNA]</scope>
    <source>
        <strain evidence="7 8">VU population</strain>
        <tissue evidence="7">Whole body</tissue>
    </source>
</reference>
<feature type="region of interest" description="Disordered" evidence="6">
    <location>
        <begin position="1"/>
        <end position="35"/>
    </location>
</feature>
<evidence type="ECO:0000256" key="4">
    <source>
        <dbReference type="ARBA" id="ARBA00023212"/>
    </source>
</evidence>
<dbReference type="AlphaFoldDB" id="A0A226DDD1"/>
<keyword evidence="2" id="KW-0963">Cytoplasm</keyword>
<evidence type="ECO:0000256" key="3">
    <source>
        <dbReference type="ARBA" id="ARBA00022794"/>
    </source>
</evidence>
<organism evidence="7 8">
    <name type="scientific">Folsomia candida</name>
    <name type="common">Springtail</name>
    <dbReference type="NCBI Taxonomy" id="158441"/>
    <lineage>
        <taxon>Eukaryota</taxon>
        <taxon>Metazoa</taxon>
        <taxon>Ecdysozoa</taxon>
        <taxon>Arthropoda</taxon>
        <taxon>Hexapoda</taxon>
        <taxon>Collembola</taxon>
        <taxon>Entomobryomorpha</taxon>
        <taxon>Isotomoidea</taxon>
        <taxon>Isotomidae</taxon>
        <taxon>Proisotominae</taxon>
        <taxon>Folsomia</taxon>
    </lineage>
</organism>
<comment type="caution">
    <text evidence="7">The sequence shown here is derived from an EMBL/GenBank/DDBJ whole genome shotgun (WGS) entry which is preliminary data.</text>
</comment>
<dbReference type="OrthoDB" id="10263520at2759"/>
<proteinExistence type="predicted"/>
<feature type="compositionally biased region" description="Low complexity" evidence="6">
    <location>
        <begin position="263"/>
        <end position="277"/>
    </location>
</feature>
<dbReference type="PANTHER" id="PTHR12968">
    <property type="entry name" value="B9 DOMAIN-CONTAINING"/>
    <property type="match status" value="1"/>
</dbReference>
<gene>
    <name evidence="7" type="ORF">Fcan01_21417</name>
</gene>
<feature type="compositionally biased region" description="Polar residues" evidence="6">
    <location>
        <begin position="172"/>
        <end position="190"/>
    </location>
</feature>